<evidence type="ECO:0000313" key="4">
    <source>
        <dbReference type="EMBL" id="VDM70446.1"/>
    </source>
</evidence>
<dbReference type="EMBL" id="UYYB01016117">
    <property type="protein sequence ID" value="VDM70446.1"/>
    <property type="molecule type" value="Genomic_DNA"/>
</dbReference>
<protein>
    <recommendedName>
        <fullName evidence="3">Alcohol dehydrogenase-like C-terminal domain-containing protein</fullName>
    </recommendedName>
</protein>
<dbReference type="InterPro" id="IPR036291">
    <property type="entry name" value="NAD(P)-bd_dom_sf"/>
</dbReference>
<dbReference type="GO" id="GO:0016491">
    <property type="term" value="F:oxidoreductase activity"/>
    <property type="evidence" value="ECO:0007669"/>
    <property type="project" value="UniProtKB-KW"/>
</dbReference>
<dbReference type="CDD" id="cd08290">
    <property type="entry name" value="ETR"/>
    <property type="match status" value="1"/>
</dbReference>
<gene>
    <name evidence="4" type="ORF">SVUK_LOCUS5444</name>
</gene>
<evidence type="ECO:0000259" key="3">
    <source>
        <dbReference type="Pfam" id="PF00107"/>
    </source>
</evidence>
<dbReference type="PANTHER" id="PTHR43981">
    <property type="entry name" value="ENOYL-[ACYL-CARRIER-PROTEIN] REDUCTASE, MITOCHONDRIAL"/>
    <property type="match status" value="1"/>
</dbReference>
<name>A0A3P7IKV6_STRVU</name>
<keyword evidence="1" id="KW-0521">NADP</keyword>
<evidence type="ECO:0000256" key="1">
    <source>
        <dbReference type="ARBA" id="ARBA00022857"/>
    </source>
</evidence>
<dbReference type="AlphaFoldDB" id="A0A3P7IKV6"/>
<feature type="domain" description="Alcohol dehydrogenase-like C-terminal" evidence="3">
    <location>
        <begin position="23"/>
        <end position="160"/>
    </location>
</feature>
<dbReference type="Gene3D" id="3.90.180.10">
    <property type="entry name" value="Medium-chain alcohol dehydrogenases, catalytic domain"/>
    <property type="match status" value="1"/>
</dbReference>
<dbReference type="InterPro" id="IPR051034">
    <property type="entry name" value="Mito_Enoyl-ACP_Reductase"/>
</dbReference>
<accession>A0A3P7IKV6</accession>
<reference evidence="4 5" key="1">
    <citation type="submission" date="2018-11" db="EMBL/GenBank/DDBJ databases">
        <authorList>
            <consortium name="Pathogen Informatics"/>
        </authorList>
    </citation>
    <scope>NUCLEOTIDE SEQUENCE [LARGE SCALE GENOMIC DNA]</scope>
</reference>
<organism evidence="4 5">
    <name type="scientific">Strongylus vulgaris</name>
    <name type="common">Blood worm</name>
    <dbReference type="NCBI Taxonomy" id="40348"/>
    <lineage>
        <taxon>Eukaryota</taxon>
        <taxon>Metazoa</taxon>
        <taxon>Ecdysozoa</taxon>
        <taxon>Nematoda</taxon>
        <taxon>Chromadorea</taxon>
        <taxon>Rhabditida</taxon>
        <taxon>Rhabditina</taxon>
        <taxon>Rhabditomorpha</taxon>
        <taxon>Strongyloidea</taxon>
        <taxon>Strongylidae</taxon>
        <taxon>Strongylus</taxon>
    </lineage>
</organism>
<dbReference type="Proteomes" id="UP000270094">
    <property type="component" value="Unassembled WGS sequence"/>
</dbReference>
<dbReference type="InterPro" id="IPR013149">
    <property type="entry name" value="ADH-like_C"/>
</dbReference>
<dbReference type="Pfam" id="PF00107">
    <property type="entry name" value="ADH_zinc_N"/>
    <property type="match status" value="1"/>
</dbReference>
<sequence length="224" mass="25218">MLKDFVDLNKGDTIIQNGANSSVGKAAIQICRIRGIRSINIVRKRDDMTPLVSELKSLGADEVLTEDQLFKEYRGKIKNVRLALNCVGGRSALLLASTLGHRGCMVTYGGMSKQPLQVSTSPQKFVFICVIARLIPTGPLIFKDIRLVGFWMSRWYEDAQNLETLKSSSFVLKERKRMNADLTSWIKSGEFRVPSYEKRTLEQYKEAVEAAGTSFVMKQLFTLN</sequence>
<keyword evidence="5" id="KW-1185">Reference proteome</keyword>
<proteinExistence type="predicted"/>
<dbReference type="GO" id="GO:0006631">
    <property type="term" value="P:fatty acid metabolic process"/>
    <property type="evidence" value="ECO:0007669"/>
    <property type="project" value="TreeGrafter"/>
</dbReference>
<dbReference type="OrthoDB" id="7482721at2759"/>
<dbReference type="PANTHER" id="PTHR43981:SF2">
    <property type="entry name" value="ENOYL-[ACYL-CARRIER-PROTEIN] REDUCTASE, MITOCHONDRIAL"/>
    <property type="match status" value="1"/>
</dbReference>
<dbReference type="Gene3D" id="3.40.50.720">
    <property type="entry name" value="NAD(P)-binding Rossmann-like Domain"/>
    <property type="match status" value="1"/>
</dbReference>
<dbReference type="GO" id="GO:0005739">
    <property type="term" value="C:mitochondrion"/>
    <property type="evidence" value="ECO:0007669"/>
    <property type="project" value="TreeGrafter"/>
</dbReference>
<evidence type="ECO:0000313" key="5">
    <source>
        <dbReference type="Proteomes" id="UP000270094"/>
    </source>
</evidence>
<dbReference type="SUPFAM" id="SSF51735">
    <property type="entry name" value="NAD(P)-binding Rossmann-fold domains"/>
    <property type="match status" value="1"/>
</dbReference>
<evidence type="ECO:0000256" key="2">
    <source>
        <dbReference type="ARBA" id="ARBA00023002"/>
    </source>
</evidence>
<keyword evidence="2" id="KW-0560">Oxidoreductase</keyword>